<evidence type="ECO:0000256" key="2">
    <source>
        <dbReference type="ARBA" id="ARBA00023157"/>
    </source>
</evidence>
<dbReference type="PANTHER" id="PTHR32444:SF247">
    <property type="entry name" value="OS01G0958200 PROTEIN"/>
    <property type="match status" value="1"/>
</dbReference>
<keyword evidence="2" id="KW-1015">Disulfide bond</keyword>
<gene>
    <name evidence="4" type="ORF">SASPL_154343</name>
</gene>
<reference evidence="4" key="2">
    <citation type="submission" date="2020-08" db="EMBL/GenBank/DDBJ databases">
        <title>Plant Genome Project.</title>
        <authorList>
            <person name="Zhang R.-G."/>
        </authorList>
    </citation>
    <scope>NUCLEOTIDE SEQUENCE</scope>
    <source>
        <strain evidence="4">Huo1</strain>
        <tissue evidence="4">Leaf</tissue>
    </source>
</reference>
<comment type="caution">
    <text evidence="4">The sequence shown here is derived from an EMBL/GenBank/DDBJ whole genome shotgun (WGS) entry which is preliminary data.</text>
</comment>
<reference evidence="4" key="1">
    <citation type="submission" date="2018-01" db="EMBL/GenBank/DDBJ databases">
        <authorList>
            <person name="Mao J.F."/>
        </authorList>
    </citation>
    <scope>NUCLEOTIDE SEQUENCE</scope>
    <source>
        <strain evidence="4">Huo1</strain>
        <tissue evidence="4">Leaf</tissue>
    </source>
</reference>
<evidence type="ECO:0000259" key="3">
    <source>
        <dbReference type="Pfam" id="PF00954"/>
    </source>
</evidence>
<sequence>MVVVDETWEEEDYLWQSSDFPTDTLLPDMKMVDDAQPNGFRTGNWNGLHFKGIPRYVNTVSAEPGLVFREERLISLSRAYKSSIVVRATLGVSGSVQQFTMNAKRDRWNVVDSFPRDQCDGYGHCGPNAVCKVERAKICECFKGFISRFPHDWEVQDWGGGCKRLVALDCEDEHGFLESPVLEKL</sequence>
<dbReference type="AlphaFoldDB" id="A0A8X8VZV9"/>
<keyword evidence="5" id="KW-1185">Reference proteome</keyword>
<evidence type="ECO:0000313" key="4">
    <source>
        <dbReference type="EMBL" id="KAG6385507.1"/>
    </source>
</evidence>
<organism evidence="4">
    <name type="scientific">Salvia splendens</name>
    <name type="common">Scarlet sage</name>
    <dbReference type="NCBI Taxonomy" id="180675"/>
    <lineage>
        <taxon>Eukaryota</taxon>
        <taxon>Viridiplantae</taxon>
        <taxon>Streptophyta</taxon>
        <taxon>Embryophyta</taxon>
        <taxon>Tracheophyta</taxon>
        <taxon>Spermatophyta</taxon>
        <taxon>Magnoliopsida</taxon>
        <taxon>eudicotyledons</taxon>
        <taxon>Gunneridae</taxon>
        <taxon>Pentapetalae</taxon>
        <taxon>asterids</taxon>
        <taxon>lamiids</taxon>
        <taxon>Lamiales</taxon>
        <taxon>Lamiaceae</taxon>
        <taxon>Nepetoideae</taxon>
        <taxon>Mentheae</taxon>
        <taxon>Salviinae</taxon>
        <taxon>Salvia</taxon>
        <taxon>Salvia subgen. Calosphace</taxon>
        <taxon>core Calosphace</taxon>
    </lineage>
</organism>
<evidence type="ECO:0000256" key="1">
    <source>
        <dbReference type="ARBA" id="ARBA00022729"/>
    </source>
</evidence>
<protein>
    <recommendedName>
        <fullName evidence="3">S-locus glycoprotein domain-containing protein</fullName>
    </recommendedName>
</protein>
<dbReference type="Pfam" id="PF00954">
    <property type="entry name" value="S_locus_glycop"/>
    <property type="match status" value="1"/>
</dbReference>
<evidence type="ECO:0000313" key="5">
    <source>
        <dbReference type="Proteomes" id="UP000298416"/>
    </source>
</evidence>
<dbReference type="InterPro" id="IPR000858">
    <property type="entry name" value="S_locus_glycoprot_dom"/>
</dbReference>
<dbReference type="EMBL" id="PNBA02000022">
    <property type="protein sequence ID" value="KAG6385507.1"/>
    <property type="molecule type" value="Genomic_DNA"/>
</dbReference>
<accession>A0A8X8VZV9</accession>
<dbReference type="Proteomes" id="UP000298416">
    <property type="component" value="Unassembled WGS sequence"/>
</dbReference>
<name>A0A8X8VZV9_SALSN</name>
<dbReference type="GO" id="GO:0048544">
    <property type="term" value="P:recognition of pollen"/>
    <property type="evidence" value="ECO:0007669"/>
    <property type="project" value="InterPro"/>
</dbReference>
<proteinExistence type="predicted"/>
<feature type="domain" description="S-locus glycoprotein" evidence="3">
    <location>
        <begin position="40"/>
        <end position="147"/>
    </location>
</feature>
<dbReference type="PANTHER" id="PTHR32444">
    <property type="entry name" value="BULB-TYPE LECTIN DOMAIN-CONTAINING PROTEIN"/>
    <property type="match status" value="1"/>
</dbReference>
<keyword evidence="1" id="KW-0732">Signal</keyword>